<organism evidence="1 2">
    <name type="scientific">Intoshia linei</name>
    <dbReference type="NCBI Taxonomy" id="1819745"/>
    <lineage>
        <taxon>Eukaryota</taxon>
        <taxon>Metazoa</taxon>
        <taxon>Spiralia</taxon>
        <taxon>Lophotrochozoa</taxon>
        <taxon>Mesozoa</taxon>
        <taxon>Orthonectida</taxon>
        <taxon>Rhopaluridae</taxon>
        <taxon>Intoshia</taxon>
    </lineage>
</organism>
<dbReference type="OrthoDB" id="5954824at2759"/>
<sequence>MCTTVKVIQRLVLSADMIGEALVPYYRQLLPIFNIFKAKNENIGDNIDYAQQKKMNLGDLVNECLEILEKTGGSDAFINIKYMVPTYESNKYN</sequence>
<evidence type="ECO:0000313" key="1">
    <source>
        <dbReference type="EMBL" id="OAF71481.1"/>
    </source>
</evidence>
<proteinExistence type="predicted"/>
<accession>A0A177BD76</accession>
<dbReference type="EMBL" id="LWCA01000048">
    <property type="protein sequence ID" value="OAF71481.1"/>
    <property type="molecule type" value="Genomic_DNA"/>
</dbReference>
<dbReference type="GO" id="GO:0051879">
    <property type="term" value="F:Hsp90 protein binding"/>
    <property type="evidence" value="ECO:0007669"/>
    <property type="project" value="TreeGrafter"/>
</dbReference>
<reference evidence="1 2" key="1">
    <citation type="submission" date="2016-04" db="EMBL/GenBank/DDBJ databases">
        <title>The genome of Intoshia linei affirms orthonectids as highly simplified spiralians.</title>
        <authorList>
            <person name="Mikhailov K.V."/>
            <person name="Slusarev G.S."/>
            <person name="Nikitin M.A."/>
            <person name="Logacheva M.D."/>
            <person name="Penin A."/>
            <person name="Aleoshin V."/>
            <person name="Panchin Y.V."/>
        </authorList>
    </citation>
    <scope>NUCLEOTIDE SEQUENCE [LARGE SCALE GENOMIC DNA]</scope>
    <source>
        <strain evidence="1">Intl2013</strain>
        <tissue evidence="1">Whole animal</tissue>
    </source>
</reference>
<gene>
    <name evidence="1" type="ORF">A3Q56_00746</name>
</gene>
<dbReference type="GO" id="GO:0030544">
    <property type="term" value="F:Hsp70 protein binding"/>
    <property type="evidence" value="ECO:0007669"/>
    <property type="project" value="TreeGrafter"/>
</dbReference>
<evidence type="ECO:0000313" key="2">
    <source>
        <dbReference type="Proteomes" id="UP000078046"/>
    </source>
</evidence>
<dbReference type="PANTHER" id="PTHR21207">
    <property type="entry name" value="PARKIN COREGULATED GENE PROTEIN PARK2 COREGULATED"/>
    <property type="match status" value="1"/>
</dbReference>
<dbReference type="InterPro" id="IPR019399">
    <property type="entry name" value="Parkin_co-regulated_protein"/>
</dbReference>
<dbReference type="Proteomes" id="UP000078046">
    <property type="component" value="Unassembled WGS sequence"/>
</dbReference>
<dbReference type="PANTHER" id="PTHR21207:SF2">
    <property type="entry name" value="PARKIN COREGULATED GENE PROTEIN"/>
    <property type="match status" value="1"/>
</dbReference>
<dbReference type="Pfam" id="PF10274">
    <property type="entry name" value="ParcG"/>
    <property type="match status" value="1"/>
</dbReference>
<keyword evidence="2" id="KW-1185">Reference proteome</keyword>
<name>A0A177BD76_9BILA</name>
<comment type="caution">
    <text evidence="1">The sequence shown here is derived from an EMBL/GenBank/DDBJ whole genome shotgun (WGS) entry which is preliminary data.</text>
</comment>
<dbReference type="AlphaFoldDB" id="A0A177BD76"/>
<protein>
    <submittedName>
        <fullName evidence="1">Uncharacterized protein</fullName>
    </submittedName>
</protein>